<evidence type="ECO:0000313" key="1">
    <source>
        <dbReference type="EMBL" id="VDP07570.1"/>
    </source>
</evidence>
<proteinExistence type="predicted"/>
<dbReference type="WBParaSite" id="SBAD_0000577501-mRNA-1">
    <property type="protein sequence ID" value="SBAD_0000577501-mRNA-1"/>
    <property type="gene ID" value="SBAD_0000577501"/>
</dbReference>
<dbReference type="Proteomes" id="UP000270296">
    <property type="component" value="Unassembled WGS sequence"/>
</dbReference>
<reference evidence="1 2" key="2">
    <citation type="submission" date="2018-11" db="EMBL/GenBank/DDBJ databases">
        <authorList>
            <consortium name="Pathogen Informatics"/>
        </authorList>
    </citation>
    <scope>NUCLEOTIDE SEQUENCE [LARGE SCALE GENOMIC DNA]</scope>
</reference>
<accession>A0A183IPK6</accession>
<dbReference type="AlphaFoldDB" id="A0A183IPK6"/>
<evidence type="ECO:0000313" key="2">
    <source>
        <dbReference type="Proteomes" id="UP000270296"/>
    </source>
</evidence>
<keyword evidence="2" id="KW-1185">Reference proteome</keyword>
<reference evidence="3" key="1">
    <citation type="submission" date="2016-06" db="UniProtKB">
        <authorList>
            <consortium name="WormBaseParasite"/>
        </authorList>
    </citation>
    <scope>IDENTIFICATION</scope>
</reference>
<evidence type="ECO:0000313" key="3">
    <source>
        <dbReference type="WBParaSite" id="SBAD_0000577501-mRNA-1"/>
    </source>
</evidence>
<dbReference type="EMBL" id="UZAM01009073">
    <property type="protein sequence ID" value="VDP07570.1"/>
    <property type="molecule type" value="Genomic_DNA"/>
</dbReference>
<sequence>MFLIERHPQKPTVLICGFSEWVSKMIADGFFVAASRFFRTEGNVSQDFQLVLDLYNGSWQGIADSLRALLLSRQQVDPSIDEYFVSLDESVRSEMDCVEDIQELHEQQMWSFENCCKDAVIFIEEGSDMALWAGLREMVYKALHKSRTEAKASKSKY</sequence>
<gene>
    <name evidence="1" type="ORF">SBAD_LOCUS5553</name>
</gene>
<protein>
    <submittedName>
        <fullName evidence="3">CdiI_2 domain-containing protein</fullName>
    </submittedName>
</protein>
<name>A0A183IPK6_9BILA</name>
<organism evidence="3">
    <name type="scientific">Soboliphyme baturini</name>
    <dbReference type="NCBI Taxonomy" id="241478"/>
    <lineage>
        <taxon>Eukaryota</taxon>
        <taxon>Metazoa</taxon>
        <taxon>Ecdysozoa</taxon>
        <taxon>Nematoda</taxon>
        <taxon>Enoplea</taxon>
        <taxon>Dorylaimia</taxon>
        <taxon>Dioctophymatida</taxon>
        <taxon>Dioctophymatoidea</taxon>
        <taxon>Soboliphymatidae</taxon>
        <taxon>Soboliphyme</taxon>
    </lineage>
</organism>